<dbReference type="InterPro" id="IPR035090">
    <property type="entry name" value="Pyridoxal_P_attach_site"/>
</dbReference>
<keyword evidence="8 11" id="KW-0119">Carbohydrate metabolism</keyword>
<dbReference type="InterPro" id="IPR000811">
    <property type="entry name" value="Glyco_trans_35"/>
</dbReference>
<evidence type="ECO:0000256" key="2">
    <source>
        <dbReference type="ARBA" id="ARBA00001933"/>
    </source>
</evidence>
<dbReference type="GO" id="GO:0005980">
    <property type="term" value="P:glycogen catabolic process"/>
    <property type="evidence" value="ECO:0007669"/>
    <property type="project" value="TreeGrafter"/>
</dbReference>
<keyword evidence="4" id="KW-0021">Allosteric enzyme</keyword>
<comment type="similarity">
    <text evidence="3 11">Belongs to the glycogen phosphorylase family.</text>
</comment>
<comment type="function">
    <text evidence="9">Phosphorylase is an important allosteric enzyme in carbohydrate metabolism. Enzymes from different sources differ in their regulatory mechanisms and in their natural substrates. However, all known phosphorylases share catalytic and structural properties.</text>
</comment>
<dbReference type="NCBIfam" id="TIGR02093">
    <property type="entry name" value="P_ylase"/>
    <property type="match status" value="1"/>
</dbReference>
<dbReference type="EMBL" id="CAJNOB010000006">
    <property type="protein sequence ID" value="CAF0693525.1"/>
    <property type="molecule type" value="Genomic_DNA"/>
</dbReference>
<dbReference type="PANTHER" id="PTHR11468">
    <property type="entry name" value="GLYCOGEN PHOSPHORYLASE"/>
    <property type="match status" value="1"/>
</dbReference>
<evidence type="ECO:0000256" key="8">
    <source>
        <dbReference type="ARBA" id="ARBA00023277"/>
    </source>
</evidence>
<comment type="function">
    <text evidence="11">Allosteric enzyme that catalyzes the rate-limiting step in glycogen catabolism, the phosphorolytic cleavage of glycogen to produce glucose-1-phosphate, and plays a central role in maintaining cellular and organismal glucose homeostasis.</text>
</comment>
<dbReference type="SUPFAM" id="SSF53756">
    <property type="entry name" value="UDP-Glycosyltransferase/glycogen phosphorylase"/>
    <property type="match status" value="1"/>
</dbReference>
<keyword evidence="6 11" id="KW-0808">Transferase</keyword>
<dbReference type="Pfam" id="PF00343">
    <property type="entry name" value="Phosphorylase"/>
    <property type="match status" value="1"/>
</dbReference>
<comment type="cofactor">
    <cofactor evidence="2 11">
        <name>pyridoxal 5'-phosphate</name>
        <dbReference type="ChEBI" id="CHEBI:597326"/>
    </cofactor>
</comment>
<sequence>MTGQLSPSVFAQAKTASGFRDAILFYLRAHLARTPKGASLRDWWMATALAVRDRIVERLLRTQDAYKRRRVRSLYYLSMEYFPGKLLKSYLASEGLLETAAEALETLGLDLDRLSEEERDMGLGNGGLGRLAWCLMESLATLGYPAIGYGIYYEFGAFRQRFENGHQIEEPDEWRERGDPWTILRPSRSHKVPLYGRLEQGQQTRNSRWVHTKEIIGIGHDLPVPGHRNPTVNFVRLWSSHPPEELDLEAFNQGGYFEAVREKTFCETISKILYPNDKTESGKELRLVQQYFFVSCSLQDILRRFRRLHEEWEVLPDVATIQLNDTHPALAVAELMRLLVDREGVSWEKAWQITTRTFAYTNHTLLPEALEKWSVPLFEKVLPRHLEIIYEINHHFLQEVEKRWPGVVERKRNLSLIEEGSPKMVRMAHLAVLGSFAVNGVSALHSRLLCDRLFRDFHLMFPERFHNKTNGISPRSWLLLANPPLAKVITAAIGDRWVHDLEELRQLEGLLEDPGFQEAFWKAKEQNKKELAKLIGRLCGVRVDEHATVDVQIKRIHEYKRQHLNLLHIVALYRKLLENPDYLPHPVLILFAGKAAPGYEIAKCIIKAIHAVAHKIERDPRVREKLRVVFLPDYGVSLAQKIIPAAEISEQISTAGREASGTGNMKLALNGAVTLGTWDGANIEIAEEVGQENLFLFGLRAERIAELIQEGYSPWDVYGKNPPLREALDWLTLSPDFLPGEPADRLVPLRETLLEKGDPFFVMADFDAYAQTREEAFRVYVDRKSWITKSLLHVARIGKFSSDRTVQEYVQHIWRLRPVSLSALRT</sequence>
<comment type="caution">
    <text evidence="12">The sequence shown here is derived from an EMBL/GenBank/DDBJ whole genome shotgun (WGS) entry which is preliminary data.</text>
</comment>
<dbReference type="RefSeq" id="WP_174582904.1">
    <property type="nucleotide sequence ID" value="NZ_CAJNOB010000006.1"/>
</dbReference>
<dbReference type="Gene3D" id="3.40.50.2000">
    <property type="entry name" value="Glycogen Phosphorylase B"/>
    <property type="match status" value="2"/>
</dbReference>
<dbReference type="GO" id="GO:0005737">
    <property type="term" value="C:cytoplasm"/>
    <property type="evidence" value="ECO:0007669"/>
    <property type="project" value="TreeGrafter"/>
</dbReference>
<keyword evidence="13" id="KW-1185">Reference proteome</keyword>
<evidence type="ECO:0000256" key="4">
    <source>
        <dbReference type="ARBA" id="ARBA00022533"/>
    </source>
</evidence>
<evidence type="ECO:0000256" key="1">
    <source>
        <dbReference type="ARBA" id="ARBA00001275"/>
    </source>
</evidence>
<feature type="modified residue" description="N6-(pyridoxal phosphate)lysine" evidence="10">
    <location>
        <position position="666"/>
    </location>
</feature>
<name>A0A8J2BLJ5_9BACT</name>
<accession>A0A8J2BLJ5</accession>
<dbReference type="AlphaFoldDB" id="A0A8J2BLJ5"/>
<dbReference type="CDD" id="cd04300">
    <property type="entry name" value="GT35_Glycogen_Phosphorylase"/>
    <property type="match status" value="1"/>
</dbReference>
<organism evidence="12 13">
    <name type="scientific">Candidatus Methylacidithermus pantelleriae</name>
    <dbReference type="NCBI Taxonomy" id="2744239"/>
    <lineage>
        <taxon>Bacteria</taxon>
        <taxon>Pseudomonadati</taxon>
        <taxon>Verrucomicrobiota</taxon>
        <taxon>Methylacidiphilae</taxon>
        <taxon>Methylacidiphilales</taxon>
        <taxon>Methylacidiphilaceae</taxon>
        <taxon>Candidatus Methylacidithermus</taxon>
    </lineage>
</organism>
<evidence type="ECO:0000256" key="9">
    <source>
        <dbReference type="ARBA" id="ARBA00025174"/>
    </source>
</evidence>
<evidence type="ECO:0000256" key="5">
    <source>
        <dbReference type="ARBA" id="ARBA00022676"/>
    </source>
</evidence>
<dbReference type="EC" id="2.4.1.1" evidence="11"/>
<dbReference type="GO" id="GO:0030170">
    <property type="term" value="F:pyridoxal phosphate binding"/>
    <property type="evidence" value="ECO:0007669"/>
    <property type="project" value="InterPro"/>
</dbReference>
<keyword evidence="7 10" id="KW-0663">Pyridoxal phosphate</keyword>
<evidence type="ECO:0000256" key="7">
    <source>
        <dbReference type="ARBA" id="ARBA00022898"/>
    </source>
</evidence>
<evidence type="ECO:0000256" key="11">
    <source>
        <dbReference type="RuleBase" id="RU000587"/>
    </source>
</evidence>
<keyword evidence="5 11" id="KW-0328">Glycosyltransferase</keyword>
<protein>
    <recommendedName>
        <fullName evidence="11">Alpha-1,4 glucan phosphorylase</fullName>
        <ecNumber evidence="11">2.4.1.1</ecNumber>
    </recommendedName>
</protein>
<evidence type="ECO:0000313" key="12">
    <source>
        <dbReference type="EMBL" id="CAF0693525.1"/>
    </source>
</evidence>
<evidence type="ECO:0000313" key="13">
    <source>
        <dbReference type="Proteomes" id="UP000663859"/>
    </source>
</evidence>
<dbReference type="FunFam" id="3.40.50.2000:FF:000003">
    <property type="entry name" value="Alpha-1,4 glucan phosphorylase"/>
    <property type="match status" value="1"/>
</dbReference>
<evidence type="ECO:0000256" key="3">
    <source>
        <dbReference type="ARBA" id="ARBA00006047"/>
    </source>
</evidence>
<dbReference type="PIRSF" id="PIRSF000460">
    <property type="entry name" value="Pprylas_GlgP"/>
    <property type="match status" value="1"/>
</dbReference>
<dbReference type="PANTHER" id="PTHR11468:SF25">
    <property type="entry name" value="MALTODEXTRIN PHOSPHORYLASE"/>
    <property type="match status" value="1"/>
</dbReference>
<dbReference type="GO" id="GO:0008184">
    <property type="term" value="F:glycogen phosphorylase activity"/>
    <property type="evidence" value="ECO:0007669"/>
    <property type="project" value="InterPro"/>
</dbReference>
<proteinExistence type="inferred from homology"/>
<gene>
    <name evidence="12" type="primary">glgP1</name>
    <name evidence="12" type="ORF">MPNT_140031</name>
</gene>
<reference evidence="12" key="1">
    <citation type="submission" date="2021-02" db="EMBL/GenBank/DDBJ databases">
        <authorList>
            <person name="Cremers G."/>
            <person name="Picone N."/>
        </authorList>
    </citation>
    <scope>NUCLEOTIDE SEQUENCE</scope>
    <source>
        <strain evidence="12">PQ17</strain>
    </source>
</reference>
<dbReference type="Proteomes" id="UP000663859">
    <property type="component" value="Unassembled WGS sequence"/>
</dbReference>
<evidence type="ECO:0000256" key="10">
    <source>
        <dbReference type="PIRSR" id="PIRSR000460-1"/>
    </source>
</evidence>
<dbReference type="InterPro" id="IPR011833">
    <property type="entry name" value="Glycg_phsphrylas"/>
</dbReference>
<dbReference type="FunFam" id="3.40.50.2000:FF:000149">
    <property type="entry name" value="Glycogen phosphorylase, muscle form"/>
    <property type="match status" value="1"/>
</dbReference>
<evidence type="ECO:0000256" key="6">
    <source>
        <dbReference type="ARBA" id="ARBA00022679"/>
    </source>
</evidence>
<comment type="catalytic activity">
    <reaction evidence="1 11">
        <text>[(1-&gt;4)-alpha-D-glucosyl](n) + phosphate = [(1-&gt;4)-alpha-D-glucosyl](n-1) + alpha-D-glucose 1-phosphate</text>
        <dbReference type="Rhea" id="RHEA:41732"/>
        <dbReference type="Rhea" id="RHEA-COMP:9584"/>
        <dbReference type="Rhea" id="RHEA-COMP:9586"/>
        <dbReference type="ChEBI" id="CHEBI:15444"/>
        <dbReference type="ChEBI" id="CHEBI:43474"/>
        <dbReference type="ChEBI" id="CHEBI:58601"/>
        <dbReference type="EC" id="2.4.1.1"/>
    </reaction>
</comment>
<dbReference type="PROSITE" id="PS00102">
    <property type="entry name" value="PHOSPHORYLASE"/>
    <property type="match status" value="1"/>
</dbReference>